<dbReference type="AlphaFoldDB" id="A0A8J3U4Y6"/>
<gene>
    <name evidence="2" type="ORF">Pph01_37010</name>
</gene>
<reference evidence="2 3" key="1">
    <citation type="submission" date="2021-01" db="EMBL/GenBank/DDBJ databases">
        <title>Whole genome shotgun sequence of Planotetraspora phitsanulokensis NBRC 104273.</title>
        <authorList>
            <person name="Komaki H."/>
            <person name="Tamura T."/>
        </authorList>
    </citation>
    <scope>NUCLEOTIDE SEQUENCE [LARGE SCALE GENOMIC DNA]</scope>
    <source>
        <strain evidence="2 3">NBRC 104273</strain>
    </source>
</reference>
<keyword evidence="3" id="KW-1185">Reference proteome</keyword>
<sequence length="73" mass="7774">MKGIHPAQDLTGAVWRKAVRSNTVGNQCVEVALLSQGVAVRDSKNPEGPNLMFTAGEWDAFVDGVKGGEFDLS</sequence>
<accession>A0A8J3U4Y6</accession>
<comment type="caution">
    <text evidence="2">The sequence shown here is derived from an EMBL/GenBank/DDBJ whole genome shotgun (WGS) entry which is preliminary data.</text>
</comment>
<dbReference type="EMBL" id="BOOP01000015">
    <property type="protein sequence ID" value="GII38698.1"/>
    <property type="molecule type" value="Genomic_DNA"/>
</dbReference>
<dbReference type="RefSeq" id="WP_204074323.1">
    <property type="nucleotide sequence ID" value="NZ_BAABHI010000031.1"/>
</dbReference>
<dbReference type="InterPro" id="IPR007278">
    <property type="entry name" value="DUF397"/>
</dbReference>
<evidence type="ECO:0000313" key="2">
    <source>
        <dbReference type="EMBL" id="GII38698.1"/>
    </source>
</evidence>
<organism evidence="2 3">
    <name type="scientific">Planotetraspora phitsanulokensis</name>
    <dbReference type="NCBI Taxonomy" id="575192"/>
    <lineage>
        <taxon>Bacteria</taxon>
        <taxon>Bacillati</taxon>
        <taxon>Actinomycetota</taxon>
        <taxon>Actinomycetes</taxon>
        <taxon>Streptosporangiales</taxon>
        <taxon>Streptosporangiaceae</taxon>
        <taxon>Planotetraspora</taxon>
    </lineage>
</organism>
<evidence type="ECO:0000313" key="3">
    <source>
        <dbReference type="Proteomes" id="UP000622547"/>
    </source>
</evidence>
<name>A0A8J3U4Y6_9ACTN</name>
<dbReference type="Proteomes" id="UP000622547">
    <property type="component" value="Unassembled WGS sequence"/>
</dbReference>
<evidence type="ECO:0000259" key="1">
    <source>
        <dbReference type="Pfam" id="PF04149"/>
    </source>
</evidence>
<dbReference type="Pfam" id="PF04149">
    <property type="entry name" value="DUF397"/>
    <property type="match status" value="1"/>
</dbReference>
<protein>
    <submittedName>
        <fullName evidence="2">DUF397 domain-containing protein</fullName>
    </submittedName>
</protein>
<proteinExistence type="predicted"/>
<feature type="domain" description="DUF397" evidence="1">
    <location>
        <begin position="13"/>
        <end position="66"/>
    </location>
</feature>